<feature type="signal peptide" evidence="7">
    <location>
        <begin position="1"/>
        <end position="17"/>
    </location>
</feature>
<feature type="binding site" evidence="6">
    <location>
        <position position="149"/>
    </location>
    <ligand>
        <name>Zn(2+)</name>
        <dbReference type="ChEBI" id="CHEBI:29105"/>
        <note>catalytic</note>
    </ligand>
</feature>
<keyword evidence="1 6" id="KW-0645">Protease</keyword>
<name>A0A814QRQ6_9BILA</name>
<dbReference type="SMART" id="SM00235">
    <property type="entry name" value="ZnMc"/>
    <property type="match status" value="1"/>
</dbReference>
<evidence type="ECO:0000256" key="2">
    <source>
        <dbReference type="ARBA" id="ARBA00022723"/>
    </source>
</evidence>
<keyword evidence="5 6" id="KW-0482">Metalloprotease</keyword>
<feature type="domain" description="Peptidase M12A" evidence="8">
    <location>
        <begin position="48"/>
        <end position="249"/>
    </location>
</feature>
<dbReference type="PANTHER" id="PTHR10127">
    <property type="entry name" value="DISCOIDIN, CUB, EGF, LAMININ , AND ZINC METALLOPROTEASE DOMAIN CONTAINING"/>
    <property type="match status" value="1"/>
</dbReference>
<evidence type="ECO:0000313" key="11">
    <source>
        <dbReference type="EMBL" id="CAF3850012.1"/>
    </source>
</evidence>
<dbReference type="EMBL" id="CAJNOQ010006114">
    <property type="protein sequence ID" value="CAF1123984.1"/>
    <property type="molecule type" value="Genomic_DNA"/>
</dbReference>
<organism evidence="10 13">
    <name type="scientific">Didymodactylos carnosus</name>
    <dbReference type="NCBI Taxonomy" id="1234261"/>
    <lineage>
        <taxon>Eukaryota</taxon>
        <taxon>Metazoa</taxon>
        <taxon>Spiralia</taxon>
        <taxon>Gnathifera</taxon>
        <taxon>Rotifera</taxon>
        <taxon>Eurotatoria</taxon>
        <taxon>Bdelloidea</taxon>
        <taxon>Philodinida</taxon>
        <taxon>Philodinidae</taxon>
        <taxon>Didymodactylos</taxon>
    </lineage>
</organism>
<keyword evidence="4 6" id="KW-0862">Zinc</keyword>
<feature type="binding site" evidence="6">
    <location>
        <position position="145"/>
    </location>
    <ligand>
        <name>Zn(2+)</name>
        <dbReference type="ChEBI" id="CHEBI:29105"/>
        <note>catalytic</note>
    </ligand>
</feature>
<dbReference type="EMBL" id="CAJOBC010006114">
    <property type="protein sequence ID" value="CAF3887496.1"/>
    <property type="molecule type" value="Genomic_DNA"/>
</dbReference>
<dbReference type="CDD" id="cd04280">
    <property type="entry name" value="ZnMc_astacin_like"/>
    <property type="match status" value="1"/>
</dbReference>
<evidence type="ECO:0000313" key="10">
    <source>
        <dbReference type="EMBL" id="CAF1123984.1"/>
    </source>
</evidence>
<dbReference type="Proteomes" id="UP000681722">
    <property type="component" value="Unassembled WGS sequence"/>
</dbReference>
<dbReference type="PRINTS" id="PR00480">
    <property type="entry name" value="ASTACIN"/>
</dbReference>
<dbReference type="InterPro" id="IPR006026">
    <property type="entry name" value="Peptidase_Metallo"/>
</dbReference>
<keyword evidence="3 6" id="KW-0378">Hydrolase</keyword>
<evidence type="ECO:0000256" key="3">
    <source>
        <dbReference type="ARBA" id="ARBA00022801"/>
    </source>
</evidence>
<dbReference type="Proteomes" id="UP000677228">
    <property type="component" value="Unassembled WGS sequence"/>
</dbReference>
<evidence type="ECO:0000313" key="9">
    <source>
        <dbReference type="EMBL" id="CAF1088276.1"/>
    </source>
</evidence>
<dbReference type="PROSITE" id="PS51864">
    <property type="entry name" value="ASTACIN"/>
    <property type="match status" value="1"/>
</dbReference>
<dbReference type="OrthoDB" id="291007at2759"/>
<sequence length="249" mass="28893">MFSPYILLFCSLLHVQGLSIQNENILLDDNIQLFEGDIAVRRDQLGRNAYLNAPKWPNGILPYEIDVNGGYTQDQRNLILQSMKRIEDQTNNCIRFVQKTSADRTWIKIVNGQGCWSYFGKPFSNGFQELRLERPGCLYQNTIIHELLHAVGFAHEQSRPDRDGHVNIHWENIQAGQDYNFQSYSQGEVQLHSPYDIRSIMHYDWQTFSKNGQATLSPKDPNVPKEVMGSARELTYWDVQKVKNYYQCG</sequence>
<dbReference type="GO" id="GO:0008270">
    <property type="term" value="F:zinc ion binding"/>
    <property type="evidence" value="ECO:0007669"/>
    <property type="project" value="UniProtKB-UniRule"/>
</dbReference>
<accession>A0A814QRQ6</accession>
<dbReference type="SUPFAM" id="SSF55486">
    <property type="entry name" value="Metalloproteases ('zincins'), catalytic domain"/>
    <property type="match status" value="1"/>
</dbReference>
<dbReference type="Pfam" id="PF01400">
    <property type="entry name" value="Astacin"/>
    <property type="match status" value="1"/>
</dbReference>
<dbReference type="Proteomes" id="UP000663829">
    <property type="component" value="Unassembled WGS sequence"/>
</dbReference>
<keyword evidence="2 6" id="KW-0479">Metal-binding</keyword>
<dbReference type="EMBL" id="CAJOBA010009384">
    <property type="protein sequence ID" value="CAF3850012.1"/>
    <property type="molecule type" value="Genomic_DNA"/>
</dbReference>
<dbReference type="EMBL" id="CAJNOK010009367">
    <property type="protein sequence ID" value="CAF1088276.1"/>
    <property type="molecule type" value="Genomic_DNA"/>
</dbReference>
<gene>
    <name evidence="10" type="ORF">GPM918_LOCUS19836</name>
    <name evidence="9" type="ORF">OVA965_LOCUS18685</name>
    <name evidence="12" type="ORF">SRO942_LOCUS19833</name>
    <name evidence="11" type="ORF">TMI583_LOCUS18697</name>
</gene>
<dbReference type="InterPro" id="IPR034035">
    <property type="entry name" value="Astacin-like_dom"/>
</dbReference>
<dbReference type="InterPro" id="IPR001506">
    <property type="entry name" value="Peptidase_M12A"/>
</dbReference>
<keyword evidence="6" id="KW-1015">Disulfide bond</keyword>
<dbReference type="Gene3D" id="3.40.390.10">
    <property type="entry name" value="Collagenase (Catalytic Domain)"/>
    <property type="match status" value="1"/>
</dbReference>
<dbReference type="AlphaFoldDB" id="A0A814QRQ6"/>
<evidence type="ECO:0000256" key="6">
    <source>
        <dbReference type="PROSITE-ProRule" id="PRU01211"/>
    </source>
</evidence>
<evidence type="ECO:0000256" key="1">
    <source>
        <dbReference type="ARBA" id="ARBA00022670"/>
    </source>
</evidence>
<proteinExistence type="predicted"/>
<feature type="binding site" evidence="6">
    <location>
        <position position="155"/>
    </location>
    <ligand>
        <name>Zn(2+)</name>
        <dbReference type="ChEBI" id="CHEBI:29105"/>
        <note>catalytic</note>
    </ligand>
</feature>
<dbReference type="InterPro" id="IPR024079">
    <property type="entry name" value="MetalloPept_cat_dom_sf"/>
</dbReference>
<feature type="disulfide bond" evidence="6">
    <location>
        <begin position="115"/>
        <end position="137"/>
    </location>
</feature>
<evidence type="ECO:0000256" key="7">
    <source>
        <dbReference type="RuleBase" id="RU361183"/>
    </source>
</evidence>
<evidence type="ECO:0000313" key="13">
    <source>
        <dbReference type="Proteomes" id="UP000663829"/>
    </source>
</evidence>
<dbReference type="GO" id="GO:0006508">
    <property type="term" value="P:proteolysis"/>
    <property type="evidence" value="ECO:0007669"/>
    <property type="project" value="UniProtKB-KW"/>
</dbReference>
<evidence type="ECO:0000256" key="5">
    <source>
        <dbReference type="ARBA" id="ARBA00023049"/>
    </source>
</evidence>
<feature type="disulfide bond" evidence="6">
    <location>
        <begin position="93"/>
        <end position="248"/>
    </location>
</feature>
<comment type="caution">
    <text evidence="6">Lacks conserved residue(s) required for the propagation of feature annotation.</text>
</comment>
<feature type="chain" id="PRO_5035957047" description="Metalloendopeptidase" evidence="7">
    <location>
        <begin position="18"/>
        <end position="249"/>
    </location>
</feature>
<evidence type="ECO:0000259" key="8">
    <source>
        <dbReference type="PROSITE" id="PS51864"/>
    </source>
</evidence>
<feature type="active site" evidence="6">
    <location>
        <position position="146"/>
    </location>
</feature>
<comment type="cofactor">
    <cofactor evidence="6 7">
        <name>Zn(2+)</name>
        <dbReference type="ChEBI" id="CHEBI:29105"/>
    </cofactor>
    <text evidence="6 7">Binds 1 zinc ion per subunit.</text>
</comment>
<evidence type="ECO:0000313" key="12">
    <source>
        <dbReference type="EMBL" id="CAF3887496.1"/>
    </source>
</evidence>
<comment type="caution">
    <text evidence="10">The sequence shown here is derived from an EMBL/GenBank/DDBJ whole genome shotgun (WGS) entry which is preliminary data.</text>
</comment>
<keyword evidence="13" id="KW-1185">Reference proteome</keyword>
<protein>
    <recommendedName>
        <fullName evidence="7">Metalloendopeptidase</fullName>
        <ecNumber evidence="7">3.4.24.-</ecNumber>
    </recommendedName>
</protein>
<dbReference type="GO" id="GO:0004222">
    <property type="term" value="F:metalloendopeptidase activity"/>
    <property type="evidence" value="ECO:0007669"/>
    <property type="project" value="UniProtKB-UniRule"/>
</dbReference>
<dbReference type="PANTHER" id="PTHR10127:SF780">
    <property type="entry name" value="METALLOENDOPEPTIDASE"/>
    <property type="match status" value="1"/>
</dbReference>
<evidence type="ECO:0000256" key="4">
    <source>
        <dbReference type="ARBA" id="ARBA00022833"/>
    </source>
</evidence>
<dbReference type="EC" id="3.4.24.-" evidence="7"/>
<keyword evidence="7" id="KW-0732">Signal</keyword>
<reference evidence="10" key="1">
    <citation type="submission" date="2021-02" db="EMBL/GenBank/DDBJ databases">
        <authorList>
            <person name="Nowell W R."/>
        </authorList>
    </citation>
    <scope>NUCLEOTIDE SEQUENCE</scope>
</reference>
<dbReference type="Proteomes" id="UP000682733">
    <property type="component" value="Unassembled WGS sequence"/>
</dbReference>